<dbReference type="AlphaFoldDB" id="A0AAV1W1J7"/>
<dbReference type="Proteomes" id="UP001497480">
    <property type="component" value="Unassembled WGS sequence"/>
</dbReference>
<proteinExistence type="predicted"/>
<feature type="compositionally biased region" description="Polar residues" evidence="1">
    <location>
        <begin position="63"/>
        <end position="72"/>
    </location>
</feature>
<evidence type="ECO:0000256" key="1">
    <source>
        <dbReference type="SAM" id="MobiDB-lite"/>
    </source>
</evidence>
<dbReference type="SUPFAM" id="SSF51182">
    <property type="entry name" value="RmlC-like cupins"/>
    <property type="match status" value="1"/>
</dbReference>
<dbReference type="EMBL" id="CAXHTB010000003">
    <property type="protein sequence ID" value="CAL0302847.1"/>
    <property type="molecule type" value="Genomic_DNA"/>
</dbReference>
<feature type="compositionally biased region" description="Low complexity" evidence="1">
    <location>
        <begin position="207"/>
        <end position="217"/>
    </location>
</feature>
<keyword evidence="3" id="KW-1185">Reference proteome</keyword>
<feature type="region of interest" description="Disordered" evidence="1">
    <location>
        <begin position="207"/>
        <end position="238"/>
    </location>
</feature>
<organism evidence="2 3">
    <name type="scientific">Lupinus luteus</name>
    <name type="common">European yellow lupine</name>
    <dbReference type="NCBI Taxonomy" id="3873"/>
    <lineage>
        <taxon>Eukaryota</taxon>
        <taxon>Viridiplantae</taxon>
        <taxon>Streptophyta</taxon>
        <taxon>Embryophyta</taxon>
        <taxon>Tracheophyta</taxon>
        <taxon>Spermatophyta</taxon>
        <taxon>Magnoliopsida</taxon>
        <taxon>eudicotyledons</taxon>
        <taxon>Gunneridae</taxon>
        <taxon>Pentapetalae</taxon>
        <taxon>rosids</taxon>
        <taxon>fabids</taxon>
        <taxon>Fabales</taxon>
        <taxon>Fabaceae</taxon>
        <taxon>Papilionoideae</taxon>
        <taxon>50 kb inversion clade</taxon>
        <taxon>genistoids sensu lato</taxon>
        <taxon>core genistoids</taxon>
        <taxon>Genisteae</taxon>
        <taxon>Lupinus</taxon>
    </lineage>
</organism>
<protein>
    <submittedName>
        <fullName evidence="2">Uncharacterized protein</fullName>
    </submittedName>
</protein>
<accession>A0AAV1W1J7</accession>
<feature type="compositionally biased region" description="Basic and acidic residues" evidence="1">
    <location>
        <begin position="77"/>
        <end position="102"/>
    </location>
</feature>
<evidence type="ECO:0000313" key="3">
    <source>
        <dbReference type="Proteomes" id="UP001497480"/>
    </source>
</evidence>
<reference evidence="2 3" key="1">
    <citation type="submission" date="2024-03" db="EMBL/GenBank/DDBJ databases">
        <authorList>
            <person name="Martinez-Hernandez J."/>
        </authorList>
    </citation>
    <scope>NUCLEOTIDE SEQUENCE [LARGE SCALE GENOMIC DNA]</scope>
</reference>
<feature type="compositionally biased region" description="Basic and acidic residues" evidence="1">
    <location>
        <begin position="48"/>
        <end position="59"/>
    </location>
</feature>
<gene>
    <name evidence="2" type="ORF">LLUT_LOCUS3907</name>
</gene>
<comment type="caution">
    <text evidence="2">The sequence shown here is derived from an EMBL/GenBank/DDBJ whole genome shotgun (WGS) entry which is preliminary data.</text>
</comment>
<name>A0AAV1W1J7_LUPLU</name>
<feature type="region of interest" description="Disordered" evidence="1">
    <location>
        <begin position="1"/>
        <end position="103"/>
    </location>
</feature>
<sequence>MRGLGKENKRSMTQDNSHVPASRRSKKESIGERTSMIVSLHVVGAGLKKAERKSVRKGESLVGSGSKNNNLNMEGGGSEKKRKSDNPADNDLKVEGKRESKSKALAQAHVGRVVMGGDNTMRAGSRGKRGIKSKVLAQTHVDRGILITSALKDSRLFTKIGTAKFVCLRGSEDNVIRQLDREVKQLTFPGSAEDVERLIKNQQQSYFANAQPQQQQQRENEGRRGKRGPISSILSGLY</sequence>
<dbReference type="Gene3D" id="1.10.10.840">
    <property type="match status" value="1"/>
</dbReference>
<dbReference type="InterPro" id="IPR011051">
    <property type="entry name" value="RmlC_Cupin_sf"/>
</dbReference>
<evidence type="ECO:0000313" key="2">
    <source>
        <dbReference type="EMBL" id="CAL0302847.1"/>
    </source>
</evidence>
<feature type="compositionally biased region" description="Basic and acidic residues" evidence="1">
    <location>
        <begin position="1"/>
        <end position="12"/>
    </location>
</feature>